<evidence type="ECO:0000313" key="1">
    <source>
        <dbReference type="EMBL" id="TFI57508.1"/>
    </source>
</evidence>
<dbReference type="RefSeq" id="WP_135088210.1">
    <property type="nucleotide sequence ID" value="NZ_SPDV01000030.1"/>
</dbReference>
<evidence type="ECO:0000313" key="2">
    <source>
        <dbReference type="Proteomes" id="UP000298213"/>
    </source>
</evidence>
<keyword evidence="2" id="KW-1185">Reference proteome</keyword>
<name>A0A4Y8ZNC8_9SPHN</name>
<protein>
    <submittedName>
        <fullName evidence="1">Uncharacterized protein</fullName>
    </submittedName>
</protein>
<dbReference type="EMBL" id="SPDV01000030">
    <property type="protein sequence ID" value="TFI57508.1"/>
    <property type="molecule type" value="Genomic_DNA"/>
</dbReference>
<proteinExistence type="predicted"/>
<dbReference type="Proteomes" id="UP000298213">
    <property type="component" value="Unassembled WGS sequence"/>
</dbReference>
<sequence>MYLTDTDYIISSRTQRVMSFLLQTVGRKGGAKALGGLPAGAIFLHDARLILASTCCMAPLFRPQMFDAATRTSADVLLMRYDQEMNARTAATFDVLVHVDGNGMLFGDMVLSFDPDDGYWLVPNGTGCSVALGYEGLRLEFDIAHTAWQQRREGVTAAQAQLGRSILPGAF</sequence>
<dbReference type="OrthoDB" id="7553381at2"/>
<gene>
    <name evidence="1" type="ORF">E2493_14995</name>
</gene>
<reference evidence="1 2" key="1">
    <citation type="submission" date="2019-03" db="EMBL/GenBank/DDBJ databases">
        <title>Genome sequence of Sphingomonas sp. 17J27-24.</title>
        <authorList>
            <person name="Kim M."/>
            <person name="Maeng S."/>
            <person name="Sathiyaraj S."/>
        </authorList>
    </citation>
    <scope>NUCLEOTIDE SEQUENCE [LARGE SCALE GENOMIC DNA]</scope>
    <source>
        <strain evidence="1 2">17J27-24</strain>
    </source>
</reference>
<comment type="caution">
    <text evidence="1">The sequence shown here is derived from an EMBL/GenBank/DDBJ whole genome shotgun (WGS) entry which is preliminary data.</text>
</comment>
<organism evidence="1 2">
    <name type="scientific">Sphingomonas parva</name>
    <dbReference type="NCBI Taxonomy" id="2555898"/>
    <lineage>
        <taxon>Bacteria</taxon>
        <taxon>Pseudomonadati</taxon>
        <taxon>Pseudomonadota</taxon>
        <taxon>Alphaproteobacteria</taxon>
        <taxon>Sphingomonadales</taxon>
        <taxon>Sphingomonadaceae</taxon>
        <taxon>Sphingomonas</taxon>
    </lineage>
</organism>
<accession>A0A4Y8ZNC8</accession>
<dbReference type="AlphaFoldDB" id="A0A4Y8ZNC8"/>